<evidence type="ECO:0008006" key="3">
    <source>
        <dbReference type="Google" id="ProtNLM"/>
    </source>
</evidence>
<protein>
    <recommendedName>
        <fullName evidence="3">DUF3307 domain-containing protein</fullName>
    </recommendedName>
</protein>
<comment type="caution">
    <text evidence="2">The sequence shown here is derived from an EMBL/GenBank/DDBJ whole genome shotgun (WGS) entry which is preliminary data.</text>
</comment>
<evidence type="ECO:0000256" key="1">
    <source>
        <dbReference type="SAM" id="Phobius"/>
    </source>
</evidence>
<evidence type="ECO:0000313" key="2">
    <source>
        <dbReference type="EMBL" id="HGZ79838.1"/>
    </source>
</evidence>
<reference evidence="2" key="1">
    <citation type="journal article" date="2020" name="mSystems">
        <title>Genome- and Community-Level Interaction Insights into Carbon Utilization and Element Cycling Functions of Hydrothermarchaeota in Hydrothermal Sediment.</title>
        <authorList>
            <person name="Zhou Z."/>
            <person name="Liu Y."/>
            <person name="Xu W."/>
            <person name="Pan J."/>
            <person name="Luo Z.H."/>
            <person name="Li M."/>
        </authorList>
    </citation>
    <scope>NUCLEOTIDE SEQUENCE [LARGE SCALE GENOMIC DNA]</scope>
    <source>
        <strain evidence="2">SpSt-86</strain>
    </source>
</reference>
<feature type="transmembrane region" description="Helical" evidence="1">
    <location>
        <begin position="153"/>
        <end position="177"/>
    </location>
</feature>
<keyword evidence="1" id="KW-0472">Membrane</keyword>
<keyword evidence="1" id="KW-0812">Transmembrane</keyword>
<keyword evidence="1" id="KW-1133">Transmembrane helix</keyword>
<feature type="transmembrane region" description="Helical" evidence="1">
    <location>
        <begin position="31"/>
        <end position="52"/>
    </location>
</feature>
<accession>A0A832I9T5</accession>
<feature type="transmembrane region" description="Helical" evidence="1">
    <location>
        <begin position="84"/>
        <end position="103"/>
    </location>
</feature>
<dbReference type="AlphaFoldDB" id="A0A832I9T5"/>
<feature type="transmembrane region" description="Helical" evidence="1">
    <location>
        <begin position="58"/>
        <end position="77"/>
    </location>
</feature>
<name>A0A832I9T5_9THEM</name>
<feature type="transmembrane region" description="Helical" evidence="1">
    <location>
        <begin position="115"/>
        <end position="133"/>
    </location>
</feature>
<proteinExistence type="predicted"/>
<sequence length="209" mass="23967">MLALHLFLGHVVADHAFTNNAKIRTYKGSKLFGHILWSFFAILAFTFDVFLYSKLGTALLFGFFAIHALLDVLRVKVYPRGTPLHLVELAGLASAFIFNVMGMNLLNRSYLSNEFVLYLLGMSAVSVGVTYFFRNFYPKDEFMSDIDGISERLAVFIFLLASKPLFVFLSLVIALFYRLIFVKKFDHTWWISPASGLLISLAWRFMLYR</sequence>
<dbReference type="EMBL" id="DTKQ01000051">
    <property type="protein sequence ID" value="HGZ79838.1"/>
    <property type="molecule type" value="Genomic_DNA"/>
</dbReference>
<organism evidence="2">
    <name type="scientific">Pseudothermotoga hypogea</name>
    <dbReference type="NCBI Taxonomy" id="57487"/>
    <lineage>
        <taxon>Bacteria</taxon>
        <taxon>Thermotogati</taxon>
        <taxon>Thermotogota</taxon>
        <taxon>Thermotogae</taxon>
        <taxon>Thermotogales</taxon>
        <taxon>Thermotogaceae</taxon>
        <taxon>Pseudothermotoga</taxon>
    </lineage>
</organism>
<gene>
    <name evidence="2" type="ORF">ENW55_07625</name>
</gene>
<feature type="transmembrane region" description="Helical" evidence="1">
    <location>
        <begin position="189"/>
        <end position="207"/>
    </location>
</feature>